<feature type="non-terminal residue" evidence="1">
    <location>
        <position position="91"/>
    </location>
</feature>
<evidence type="ECO:0000313" key="1">
    <source>
        <dbReference type="EMBL" id="MEQ2210868.1"/>
    </source>
</evidence>
<comment type="caution">
    <text evidence="1">The sequence shown here is derived from an EMBL/GenBank/DDBJ whole genome shotgun (WGS) entry which is preliminary data.</text>
</comment>
<name>A0ABV0RTF8_9TELE</name>
<sequence>VCRTSFSGVTELVWSSVIRFVITSAKGVILGDSLRMVSLRHILRGEEVFNTYGQMANWQLLHMYGFTEPYPGNSNDTADIPISCLYQAATQ</sequence>
<reference evidence="1 2" key="1">
    <citation type="submission" date="2021-06" db="EMBL/GenBank/DDBJ databases">
        <authorList>
            <person name="Palmer J.M."/>
        </authorList>
    </citation>
    <scope>NUCLEOTIDE SEQUENCE [LARGE SCALE GENOMIC DNA]</scope>
    <source>
        <strain evidence="1 2">XC_2019</strain>
        <tissue evidence="1">Muscle</tissue>
    </source>
</reference>
<evidence type="ECO:0000313" key="2">
    <source>
        <dbReference type="Proteomes" id="UP001434883"/>
    </source>
</evidence>
<organism evidence="1 2">
    <name type="scientific">Xenoophorus captivus</name>
    <dbReference type="NCBI Taxonomy" id="1517983"/>
    <lineage>
        <taxon>Eukaryota</taxon>
        <taxon>Metazoa</taxon>
        <taxon>Chordata</taxon>
        <taxon>Craniata</taxon>
        <taxon>Vertebrata</taxon>
        <taxon>Euteleostomi</taxon>
        <taxon>Actinopterygii</taxon>
        <taxon>Neopterygii</taxon>
        <taxon>Teleostei</taxon>
        <taxon>Neoteleostei</taxon>
        <taxon>Acanthomorphata</taxon>
        <taxon>Ovalentaria</taxon>
        <taxon>Atherinomorphae</taxon>
        <taxon>Cyprinodontiformes</taxon>
        <taxon>Goodeidae</taxon>
        <taxon>Xenoophorus</taxon>
    </lineage>
</organism>
<dbReference type="GO" id="GO:0032259">
    <property type="term" value="P:methylation"/>
    <property type="evidence" value="ECO:0007669"/>
    <property type="project" value="UniProtKB-KW"/>
</dbReference>
<protein>
    <submittedName>
        <fullName evidence="1">N-lysine methyltransferase setd6</fullName>
    </submittedName>
</protein>
<dbReference type="Gene3D" id="3.90.1420.10">
    <property type="entry name" value="Rubisco LSMT, substrate-binding domain"/>
    <property type="match status" value="1"/>
</dbReference>
<feature type="non-terminal residue" evidence="1">
    <location>
        <position position="1"/>
    </location>
</feature>
<dbReference type="InterPro" id="IPR046341">
    <property type="entry name" value="SET_dom_sf"/>
</dbReference>
<accession>A0ABV0RTF8</accession>
<keyword evidence="1" id="KW-0808">Transferase</keyword>
<dbReference type="SUPFAM" id="SSF82199">
    <property type="entry name" value="SET domain"/>
    <property type="match status" value="1"/>
</dbReference>
<keyword evidence="1" id="KW-0489">Methyltransferase</keyword>
<dbReference type="GO" id="GO:0008168">
    <property type="term" value="F:methyltransferase activity"/>
    <property type="evidence" value="ECO:0007669"/>
    <property type="project" value="UniProtKB-KW"/>
</dbReference>
<proteinExistence type="predicted"/>
<dbReference type="InterPro" id="IPR036464">
    <property type="entry name" value="Rubisco_LSMT_subst-bd_sf"/>
</dbReference>
<dbReference type="EMBL" id="JAHRIN010054891">
    <property type="protein sequence ID" value="MEQ2210868.1"/>
    <property type="molecule type" value="Genomic_DNA"/>
</dbReference>
<dbReference type="Proteomes" id="UP001434883">
    <property type="component" value="Unassembled WGS sequence"/>
</dbReference>
<keyword evidence="2" id="KW-1185">Reference proteome</keyword>
<gene>
    <name evidence="1" type="primary">SETD6</name>
    <name evidence="1" type="ORF">XENOCAPTIV_020708</name>
</gene>
<dbReference type="Gene3D" id="3.90.1410.10">
    <property type="entry name" value="set domain protein methyltransferase, domain 1"/>
    <property type="match status" value="1"/>
</dbReference>